<evidence type="ECO:0000256" key="2">
    <source>
        <dbReference type="SAM" id="Phobius"/>
    </source>
</evidence>
<feature type="region of interest" description="Disordered" evidence="1">
    <location>
        <begin position="85"/>
        <end position="104"/>
    </location>
</feature>
<dbReference type="AlphaFoldDB" id="A0AAE0JIT8"/>
<name>A0AAE0JIT8_9PEZI</name>
<organism evidence="3 4">
    <name type="scientific">Neurospora tetraspora</name>
    <dbReference type="NCBI Taxonomy" id="94610"/>
    <lineage>
        <taxon>Eukaryota</taxon>
        <taxon>Fungi</taxon>
        <taxon>Dikarya</taxon>
        <taxon>Ascomycota</taxon>
        <taxon>Pezizomycotina</taxon>
        <taxon>Sordariomycetes</taxon>
        <taxon>Sordariomycetidae</taxon>
        <taxon>Sordariales</taxon>
        <taxon>Sordariaceae</taxon>
        <taxon>Neurospora</taxon>
    </lineage>
</organism>
<feature type="transmembrane region" description="Helical" evidence="2">
    <location>
        <begin position="130"/>
        <end position="152"/>
    </location>
</feature>
<dbReference type="GeneID" id="87858554"/>
<keyword evidence="2" id="KW-0812">Transmembrane</keyword>
<keyword evidence="4" id="KW-1185">Reference proteome</keyword>
<evidence type="ECO:0000313" key="3">
    <source>
        <dbReference type="EMBL" id="KAK3348344.1"/>
    </source>
</evidence>
<protein>
    <submittedName>
        <fullName evidence="3">Uncharacterized protein</fullName>
    </submittedName>
</protein>
<feature type="region of interest" description="Disordered" evidence="1">
    <location>
        <begin position="1"/>
        <end position="30"/>
    </location>
</feature>
<keyword evidence="2" id="KW-0472">Membrane</keyword>
<proteinExistence type="predicted"/>
<comment type="caution">
    <text evidence="3">The sequence shown here is derived from an EMBL/GenBank/DDBJ whole genome shotgun (WGS) entry which is preliminary data.</text>
</comment>
<keyword evidence="2" id="KW-1133">Transmembrane helix</keyword>
<sequence length="163" mass="18456">MYSSQTAKNSDRRSHFLFPVPTKKSPSEPLSRLDTYPFSCCRPQQQQPKTLNEIQPDAKSQFLTATMIVNRFTLVHNPWSLAVSDSQSPTSHKSHRNESAQSHVPTRCPHISFKALPGERRRRAERGPGLGLGTWDMLRALLLGFPFIHSFIHSFTVMPLSTV</sequence>
<dbReference type="RefSeq" id="XP_062683426.1">
    <property type="nucleotide sequence ID" value="XM_062821400.1"/>
</dbReference>
<evidence type="ECO:0000256" key="1">
    <source>
        <dbReference type="SAM" id="MobiDB-lite"/>
    </source>
</evidence>
<reference evidence="3" key="1">
    <citation type="journal article" date="2023" name="Mol. Phylogenet. Evol.">
        <title>Genome-scale phylogeny and comparative genomics of the fungal order Sordariales.</title>
        <authorList>
            <person name="Hensen N."/>
            <person name="Bonometti L."/>
            <person name="Westerberg I."/>
            <person name="Brannstrom I.O."/>
            <person name="Guillou S."/>
            <person name="Cros-Aarteil S."/>
            <person name="Calhoun S."/>
            <person name="Haridas S."/>
            <person name="Kuo A."/>
            <person name="Mondo S."/>
            <person name="Pangilinan J."/>
            <person name="Riley R."/>
            <person name="LaButti K."/>
            <person name="Andreopoulos B."/>
            <person name="Lipzen A."/>
            <person name="Chen C."/>
            <person name="Yan M."/>
            <person name="Daum C."/>
            <person name="Ng V."/>
            <person name="Clum A."/>
            <person name="Steindorff A."/>
            <person name="Ohm R.A."/>
            <person name="Martin F."/>
            <person name="Silar P."/>
            <person name="Natvig D.O."/>
            <person name="Lalanne C."/>
            <person name="Gautier V."/>
            <person name="Ament-Velasquez S.L."/>
            <person name="Kruys A."/>
            <person name="Hutchinson M.I."/>
            <person name="Powell A.J."/>
            <person name="Barry K."/>
            <person name="Miller A.N."/>
            <person name="Grigoriev I.V."/>
            <person name="Debuchy R."/>
            <person name="Gladieux P."/>
            <person name="Hiltunen Thoren M."/>
            <person name="Johannesson H."/>
        </authorList>
    </citation>
    <scope>NUCLEOTIDE SEQUENCE</scope>
    <source>
        <strain evidence="3">CBS 560.94</strain>
    </source>
</reference>
<gene>
    <name evidence="3" type="ORF">B0H65DRAFT_173306</name>
</gene>
<dbReference type="Proteomes" id="UP001278500">
    <property type="component" value="Unassembled WGS sequence"/>
</dbReference>
<reference evidence="3" key="2">
    <citation type="submission" date="2023-06" db="EMBL/GenBank/DDBJ databases">
        <authorList>
            <consortium name="Lawrence Berkeley National Laboratory"/>
            <person name="Haridas S."/>
            <person name="Hensen N."/>
            <person name="Bonometti L."/>
            <person name="Westerberg I."/>
            <person name="Brannstrom I.O."/>
            <person name="Guillou S."/>
            <person name="Cros-Aarteil S."/>
            <person name="Calhoun S."/>
            <person name="Kuo A."/>
            <person name="Mondo S."/>
            <person name="Pangilinan J."/>
            <person name="Riley R."/>
            <person name="Labutti K."/>
            <person name="Andreopoulos B."/>
            <person name="Lipzen A."/>
            <person name="Chen C."/>
            <person name="Yanf M."/>
            <person name="Daum C."/>
            <person name="Ng V."/>
            <person name="Clum A."/>
            <person name="Steindorff A."/>
            <person name="Ohm R."/>
            <person name="Martin F."/>
            <person name="Silar P."/>
            <person name="Natvig D."/>
            <person name="Lalanne C."/>
            <person name="Gautier V."/>
            <person name="Ament-Velasquez S.L."/>
            <person name="Kruys A."/>
            <person name="Hutchinson M.I."/>
            <person name="Powell A.J."/>
            <person name="Barry K."/>
            <person name="Miller A.N."/>
            <person name="Grigoriev I.V."/>
            <person name="Debuchy R."/>
            <person name="Gladieux P."/>
            <person name="Thoren M.H."/>
            <person name="Johannesson H."/>
        </authorList>
    </citation>
    <scope>NUCLEOTIDE SEQUENCE</scope>
    <source>
        <strain evidence="3">CBS 560.94</strain>
    </source>
</reference>
<dbReference type="EMBL" id="JAUEPP010000003">
    <property type="protein sequence ID" value="KAK3348344.1"/>
    <property type="molecule type" value="Genomic_DNA"/>
</dbReference>
<accession>A0AAE0JIT8</accession>
<evidence type="ECO:0000313" key="4">
    <source>
        <dbReference type="Proteomes" id="UP001278500"/>
    </source>
</evidence>